<dbReference type="GO" id="GO:0006270">
    <property type="term" value="P:DNA replication initiation"/>
    <property type="evidence" value="ECO:0007669"/>
    <property type="project" value="UniProtKB-UniRule"/>
</dbReference>
<comment type="subcellular location">
    <subcellularLocation>
        <location evidence="8">Cytoplasm</location>
    </subcellularLocation>
</comment>
<dbReference type="Pfam" id="PF08299">
    <property type="entry name" value="Bac_DnaA_C"/>
    <property type="match status" value="1"/>
</dbReference>
<gene>
    <name evidence="15" type="primary">dnaA_1</name>
    <name evidence="8" type="synonym">dnaA</name>
    <name evidence="15" type="ORF">SMSP2_00001</name>
</gene>
<dbReference type="GO" id="GO:0005886">
    <property type="term" value="C:plasma membrane"/>
    <property type="evidence" value="ECO:0007669"/>
    <property type="project" value="TreeGrafter"/>
</dbReference>
<comment type="caution">
    <text evidence="8">Lacks conserved residue(s) required for the propagation of feature annotation.</text>
</comment>
<keyword evidence="4 8" id="KW-0547">Nucleotide-binding</keyword>
<proteinExistence type="inferred from homology"/>
<evidence type="ECO:0000256" key="12">
    <source>
        <dbReference type="SAM" id="MobiDB-lite"/>
    </source>
</evidence>
<protein>
    <recommendedName>
        <fullName evidence="8 9">Chromosomal replication initiator protein DnaA</fullName>
    </recommendedName>
</protein>
<comment type="subunit">
    <text evidence="8">Oligomerizes as a right-handed, spiral filament on DNA at oriC.</text>
</comment>
<dbReference type="SMART" id="SM00760">
    <property type="entry name" value="Bac_DnaA_C"/>
    <property type="match status" value="1"/>
</dbReference>
<keyword evidence="6 8" id="KW-0446">Lipid-binding</keyword>
<sequence>MSLEQGLLVITVPNRFVGGWIEKNFSSQILSALQEVSIADGYKVQVDKAPSTIDEPSRPAPAATGRSSRMAVSPVAAGTKVNDTSASVKRDKYKFSLEKFVTGKSNELAYKASVMAARSEDKIFNPLFIHGTYGTGKTHLLQAICNERLRLNPKAKCVYISAEEFTNKYLDAVLRTKRVDQFRNNFRKVDILAIDDIHFLANKESTKEEFLHTFNSLDLANKQVILASDAHPTQINKLAENLISRFISGMVVRIESPDYDTRVKICRIKLADGGVDITDEAVEYLAGSITKSVRDLEGAVLKLQAYSAIFRKTIDIQTVSHVLCDLVHHRRTVVNVDEIISDSANFFSLSANDLQSNRKDRTASMARSIAMYLSRELTGMSYPEIGKSMGNKHHATVLQACRKVEAKVKKREIFKWKSPKGIHSDSLSGIVDTIRQSVES</sequence>
<feature type="binding site" evidence="8">
    <location>
        <position position="138"/>
    </location>
    <ligand>
        <name>ATP</name>
        <dbReference type="ChEBI" id="CHEBI:30616"/>
    </ligand>
</feature>
<dbReference type="SMART" id="SM00382">
    <property type="entry name" value="AAA"/>
    <property type="match status" value="1"/>
</dbReference>
<keyword evidence="2 8" id="KW-0963">Cytoplasm</keyword>
<feature type="region of interest" description="Domain IV, binds dsDNA" evidence="8">
    <location>
        <begin position="308"/>
        <end position="440"/>
    </location>
</feature>
<dbReference type="InterPro" id="IPR001957">
    <property type="entry name" value="Chromosome_initiator_DnaA"/>
</dbReference>
<dbReference type="OrthoDB" id="9807019at2"/>
<dbReference type="InterPro" id="IPR027417">
    <property type="entry name" value="P-loop_NTPase"/>
</dbReference>
<dbReference type="STRING" id="1851148.SMSP2_00001"/>
<comment type="function">
    <text evidence="8 10">Plays an essential role in the initiation and regulation of chromosomal replication. ATP-DnaA binds to the origin of replication (oriC) to initiate formation of the DNA replication initiation complex once per cell cycle. Binds the DnaA box (a 9 base pair repeat at the origin) and separates the double-stranded (ds)DNA. Forms a right-handed helical filament on oriC DNA; dsDNA binds to the exterior of the filament while single-stranded (ss)DNA is stabiized in the filament's interior. The ATP-DnaA-oriC complex binds and stabilizes one strand of the AT-rich DNA unwinding element (DUE), permitting loading of DNA polymerase. After initiation quickly degrades to an ADP-DnaA complex that is not apt for DNA replication. Binds acidic phospholipids.</text>
</comment>
<dbReference type="GO" id="GO:0003688">
    <property type="term" value="F:DNA replication origin binding"/>
    <property type="evidence" value="ECO:0007669"/>
    <property type="project" value="UniProtKB-UniRule"/>
</dbReference>
<dbReference type="Pfam" id="PF11638">
    <property type="entry name" value="DnaA_N"/>
    <property type="match status" value="1"/>
</dbReference>
<dbReference type="NCBIfam" id="TIGR00362">
    <property type="entry name" value="DnaA"/>
    <property type="match status" value="1"/>
</dbReference>
<dbReference type="InterPro" id="IPR003593">
    <property type="entry name" value="AAA+_ATPase"/>
</dbReference>
<evidence type="ECO:0000256" key="11">
    <source>
        <dbReference type="RuleBase" id="RU004227"/>
    </source>
</evidence>
<dbReference type="RefSeq" id="WP_146681986.1">
    <property type="nucleotide sequence ID" value="NZ_CP019646.1"/>
</dbReference>
<feature type="binding site" evidence="8">
    <location>
        <position position="137"/>
    </location>
    <ligand>
        <name>ATP</name>
        <dbReference type="ChEBI" id="CHEBI:30616"/>
    </ligand>
</feature>
<evidence type="ECO:0000256" key="2">
    <source>
        <dbReference type="ARBA" id="ARBA00022490"/>
    </source>
</evidence>
<organism evidence="15 16">
    <name type="scientific">Limihaloglobus sulfuriphilus</name>
    <dbReference type="NCBI Taxonomy" id="1851148"/>
    <lineage>
        <taxon>Bacteria</taxon>
        <taxon>Pseudomonadati</taxon>
        <taxon>Planctomycetota</taxon>
        <taxon>Phycisphaerae</taxon>
        <taxon>Sedimentisphaerales</taxon>
        <taxon>Sedimentisphaeraceae</taxon>
        <taxon>Limihaloglobus</taxon>
    </lineage>
</organism>
<evidence type="ECO:0000256" key="9">
    <source>
        <dbReference type="NCBIfam" id="TIGR00362"/>
    </source>
</evidence>
<keyword evidence="16" id="KW-1185">Reference proteome</keyword>
<dbReference type="CDD" id="cd06571">
    <property type="entry name" value="Bac_DnaA_C"/>
    <property type="match status" value="1"/>
</dbReference>
<dbReference type="SUPFAM" id="SSF52540">
    <property type="entry name" value="P-loop containing nucleoside triphosphate hydrolases"/>
    <property type="match status" value="1"/>
</dbReference>
<evidence type="ECO:0000313" key="15">
    <source>
        <dbReference type="EMBL" id="AQQ69672.1"/>
    </source>
</evidence>
<dbReference type="InterPro" id="IPR020591">
    <property type="entry name" value="Chromosome_initiator_DnaA-like"/>
</dbReference>
<evidence type="ECO:0000256" key="10">
    <source>
        <dbReference type="RuleBase" id="RU000577"/>
    </source>
</evidence>
<dbReference type="PANTHER" id="PTHR30050">
    <property type="entry name" value="CHROMOSOMAL REPLICATION INITIATOR PROTEIN DNAA"/>
    <property type="match status" value="1"/>
</dbReference>
<feature type="region of interest" description="Disordered" evidence="12">
    <location>
        <begin position="49"/>
        <end position="76"/>
    </location>
</feature>
<dbReference type="Pfam" id="PF00308">
    <property type="entry name" value="Bac_DnaA"/>
    <property type="match status" value="1"/>
</dbReference>
<dbReference type="PANTHER" id="PTHR30050:SF2">
    <property type="entry name" value="CHROMOSOMAL REPLICATION INITIATOR PROTEIN DNAA"/>
    <property type="match status" value="1"/>
</dbReference>
<dbReference type="CDD" id="cd00009">
    <property type="entry name" value="AAA"/>
    <property type="match status" value="1"/>
</dbReference>
<evidence type="ECO:0000256" key="7">
    <source>
        <dbReference type="ARBA" id="ARBA00023125"/>
    </source>
</evidence>
<dbReference type="PRINTS" id="PR00051">
    <property type="entry name" value="DNAA"/>
</dbReference>
<keyword evidence="5 8" id="KW-0067">ATP-binding</keyword>
<evidence type="ECO:0000259" key="13">
    <source>
        <dbReference type="SMART" id="SM00382"/>
    </source>
</evidence>
<dbReference type="GO" id="GO:0005737">
    <property type="term" value="C:cytoplasm"/>
    <property type="evidence" value="ECO:0007669"/>
    <property type="project" value="UniProtKB-SubCell"/>
</dbReference>
<dbReference type="Gene3D" id="3.30.300.180">
    <property type="match status" value="1"/>
</dbReference>
<evidence type="ECO:0000313" key="16">
    <source>
        <dbReference type="Proteomes" id="UP000188181"/>
    </source>
</evidence>
<dbReference type="PROSITE" id="PS01008">
    <property type="entry name" value="DNAA"/>
    <property type="match status" value="1"/>
</dbReference>
<feature type="domain" description="AAA+ ATPase" evidence="13">
    <location>
        <begin position="123"/>
        <end position="258"/>
    </location>
</feature>
<comment type="domain">
    <text evidence="8">Domain I is involved in oligomerization and binding regulators, domain II is flexibile and of varying length in different bacteria, domain III forms the AAA+ region, while domain IV binds dsDNA.</text>
</comment>
<evidence type="ECO:0000256" key="8">
    <source>
        <dbReference type="HAMAP-Rule" id="MF_00377"/>
    </source>
</evidence>
<name>A0A1Q2MBQ8_9BACT</name>
<reference evidence="16" key="1">
    <citation type="submission" date="2017-02" db="EMBL/GenBank/DDBJ databases">
        <title>Comparative genomics and description of representatives of a novel lineage of planctomycetes thriving in anoxic sediments.</title>
        <authorList>
            <person name="Spring S."/>
            <person name="Bunk B."/>
            <person name="Sproer C."/>
        </authorList>
    </citation>
    <scope>NUCLEOTIDE SEQUENCE [LARGE SCALE GENOMIC DNA]</scope>
    <source>
        <strain evidence="16">SM-Chi-D1</strain>
    </source>
</reference>
<accession>A0A1Q2MBQ8</accession>
<dbReference type="EMBL" id="CP019646">
    <property type="protein sequence ID" value="AQQ69672.1"/>
    <property type="molecule type" value="Genomic_DNA"/>
</dbReference>
<dbReference type="SUPFAM" id="SSF48295">
    <property type="entry name" value="TrpR-like"/>
    <property type="match status" value="1"/>
</dbReference>
<evidence type="ECO:0000256" key="4">
    <source>
        <dbReference type="ARBA" id="ARBA00022741"/>
    </source>
</evidence>
<dbReference type="InterPro" id="IPR013317">
    <property type="entry name" value="DnaA_dom"/>
</dbReference>
<dbReference type="InterPro" id="IPR024633">
    <property type="entry name" value="DnaA_N_dom"/>
</dbReference>
<dbReference type="Gene3D" id="1.10.8.60">
    <property type="match status" value="1"/>
</dbReference>
<dbReference type="GO" id="GO:0008289">
    <property type="term" value="F:lipid binding"/>
    <property type="evidence" value="ECO:0007669"/>
    <property type="project" value="UniProtKB-KW"/>
</dbReference>
<dbReference type="InterPro" id="IPR010921">
    <property type="entry name" value="Trp_repressor/repl_initiator"/>
</dbReference>
<feature type="region of interest" description="Domain I, interacts with DnaA modulators" evidence="8">
    <location>
        <begin position="1"/>
        <end position="55"/>
    </location>
</feature>
<comment type="similarity">
    <text evidence="1 8 11">Belongs to the DnaA family.</text>
</comment>
<evidence type="ECO:0000259" key="14">
    <source>
        <dbReference type="SMART" id="SM00760"/>
    </source>
</evidence>
<dbReference type="Proteomes" id="UP000188181">
    <property type="component" value="Chromosome"/>
</dbReference>
<keyword evidence="3 8" id="KW-0235">DNA replication</keyword>
<dbReference type="InterPro" id="IPR013159">
    <property type="entry name" value="DnaA_C"/>
</dbReference>
<evidence type="ECO:0000256" key="5">
    <source>
        <dbReference type="ARBA" id="ARBA00022840"/>
    </source>
</evidence>
<dbReference type="GO" id="GO:0005524">
    <property type="term" value="F:ATP binding"/>
    <property type="evidence" value="ECO:0007669"/>
    <property type="project" value="UniProtKB-UniRule"/>
</dbReference>
<dbReference type="Gene3D" id="1.10.1750.10">
    <property type="match status" value="1"/>
</dbReference>
<dbReference type="KEGG" id="pbas:SMSP2_00001"/>
<dbReference type="AlphaFoldDB" id="A0A1Q2MBQ8"/>
<feature type="binding site" evidence="8">
    <location>
        <position position="136"/>
    </location>
    <ligand>
        <name>ATP</name>
        <dbReference type="ChEBI" id="CHEBI:30616"/>
    </ligand>
</feature>
<evidence type="ECO:0000256" key="6">
    <source>
        <dbReference type="ARBA" id="ARBA00023121"/>
    </source>
</evidence>
<feature type="domain" description="Chromosomal replication initiator DnaA C-terminal" evidence="14">
    <location>
        <begin position="335"/>
        <end position="404"/>
    </location>
</feature>
<dbReference type="InterPro" id="IPR018312">
    <property type="entry name" value="Chromosome_initiator_DnaA_CS"/>
</dbReference>
<evidence type="ECO:0000256" key="3">
    <source>
        <dbReference type="ARBA" id="ARBA00022705"/>
    </source>
</evidence>
<keyword evidence="7 8" id="KW-0238">DNA-binding</keyword>
<dbReference type="HAMAP" id="MF_00377">
    <property type="entry name" value="DnaA_bact"/>
    <property type="match status" value="1"/>
</dbReference>
<evidence type="ECO:0000256" key="1">
    <source>
        <dbReference type="ARBA" id="ARBA00006583"/>
    </source>
</evidence>
<dbReference type="GO" id="GO:0006275">
    <property type="term" value="P:regulation of DNA replication"/>
    <property type="evidence" value="ECO:0007669"/>
    <property type="project" value="UniProtKB-UniRule"/>
</dbReference>
<dbReference type="Gene3D" id="3.40.50.300">
    <property type="entry name" value="P-loop containing nucleotide triphosphate hydrolases"/>
    <property type="match status" value="1"/>
</dbReference>
<dbReference type="InterPro" id="IPR038454">
    <property type="entry name" value="DnaA_N_sf"/>
</dbReference>
<feature type="binding site" evidence="8">
    <location>
        <position position="134"/>
    </location>
    <ligand>
        <name>ATP</name>
        <dbReference type="ChEBI" id="CHEBI:30616"/>
    </ligand>
</feature>